<dbReference type="AlphaFoldDB" id="A0A1Q9ES56"/>
<accession>A0A1Q9ES56</accession>
<reference evidence="1 2" key="1">
    <citation type="submission" date="2016-02" db="EMBL/GenBank/DDBJ databases">
        <title>Genome analysis of coral dinoflagellate symbionts highlights evolutionary adaptations to a symbiotic lifestyle.</title>
        <authorList>
            <person name="Aranda M."/>
            <person name="Li Y."/>
            <person name="Liew Y.J."/>
            <person name="Baumgarten S."/>
            <person name="Simakov O."/>
            <person name="Wilson M."/>
            <person name="Piel J."/>
            <person name="Ashoor H."/>
            <person name="Bougouffa S."/>
            <person name="Bajic V.B."/>
            <person name="Ryu T."/>
            <person name="Ravasi T."/>
            <person name="Bayer T."/>
            <person name="Micklem G."/>
            <person name="Kim H."/>
            <person name="Bhak J."/>
            <person name="Lajeunesse T.C."/>
            <person name="Voolstra C.R."/>
        </authorList>
    </citation>
    <scope>NUCLEOTIDE SEQUENCE [LARGE SCALE GENOMIC DNA]</scope>
    <source>
        <strain evidence="1 2">CCMP2467</strain>
    </source>
</reference>
<organism evidence="1 2">
    <name type="scientific">Symbiodinium microadriaticum</name>
    <name type="common">Dinoflagellate</name>
    <name type="synonym">Zooxanthella microadriatica</name>
    <dbReference type="NCBI Taxonomy" id="2951"/>
    <lineage>
        <taxon>Eukaryota</taxon>
        <taxon>Sar</taxon>
        <taxon>Alveolata</taxon>
        <taxon>Dinophyceae</taxon>
        <taxon>Suessiales</taxon>
        <taxon>Symbiodiniaceae</taxon>
        <taxon>Symbiodinium</taxon>
    </lineage>
</organism>
<proteinExistence type="predicted"/>
<keyword evidence="2" id="KW-1185">Reference proteome</keyword>
<comment type="caution">
    <text evidence="1">The sequence shown here is derived from an EMBL/GenBank/DDBJ whole genome shotgun (WGS) entry which is preliminary data.</text>
</comment>
<sequence>MAWHVLLRNGLCKFCTPMEASVVRGVHVERLRPRCPALFLSGATPGPFYHSHPHVPSEFDHLDFSMEAQVKANISTIDKIGRSVADYVDELPFAVASMEWLRSPQILHWVSGNAGGFEANRRVVEEIGPAVSKDLGMDKLETLGVVEVGDNVSDRRFLLETFGMFALEGISQGFVPGRSLRIDIKDEFDPKFFMPYVPGYLVYGQSDLAIFSIKAAPDESRCKVPSDGALQVRRMDGWVDGWAGGWLDGWMDGGMDGRRDGWMDGWMDGGWMDDGWMDGGWTEGWMDGGMDGWMDGWMEDGWMMDGWMDGMLCDELLQVLDSLGSSFDDVIVGWARVPFLNEDEEAVLMTRSRKGLTRPLAESVLGLAASDRLGNASDGVPWRLEYVIVAQIPHPG</sequence>
<dbReference type="OMA" id="DESRCKV"/>
<name>A0A1Q9ES56_SYMMI</name>
<dbReference type="OrthoDB" id="407183at2759"/>
<evidence type="ECO:0000313" key="1">
    <source>
        <dbReference type="EMBL" id="OLQ10267.1"/>
    </source>
</evidence>
<evidence type="ECO:0000313" key="2">
    <source>
        <dbReference type="Proteomes" id="UP000186817"/>
    </source>
</evidence>
<protein>
    <submittedName>
        <fullName evidence="1">Uncharacterized protein</fullName>
    </submittedName>
</protein>
<dbReference type="EMBL" id="LSRX01000081">
    <property type="protein sequence ID" value="OLQ10267.1"/>
    <property type="molecule type" value="Genomic_DNA"/>
</dbReference>
<gene>
    <name evidence="1" type="ORF">AK812_SmicGene6026</name>
</gene>
<dbReference type="Proteomes" id="UP000186817">
    <property type="component" value="Unassembled WGS sequence"/>
</dbReference>